<proteinExistence type="predicted"/>
<accession>A0A183NLQ4</accession>
<dbReference type="EMBL" id="UZAL01004895">
    <property type="protein sequence ID" value="VDO91423.1"/>
    <property type="molecule type" value="Genomic_DNA"/>
</dbReference>
<gene>
    <name evidence="1" type="ORF">SMTD_LOCUS3040</name>
</gene>
<dbReference type="AlphaFoldDB" id="A0A183NLQ4"/>
<protein>
    <submittedName>
        <fullName evidence="1">Uncharacterized protein</fullName>
    </submittedName>
</protein>
<evidence type="ECO:0000313" key="1">
    <source>
        <dbReference type="EMBL" id="VDO91423.1"/>
    </source>
</evidence>
<dbReference type="Proteomes" id="UP000269396">
    <property type="component" value="Unassembled WGS sequence"/>
</dbReference>
<name>A0A183NLQ4_9TREM</name>
<evidence type="ECO:0000313" key="2">
    <source>
        <dbReference type="Proteomes" id="UP000269396"/>
    </source>
</evidence>
<sequence>MYHCLSFFLLEFLAENWQMQTFSAFEFYVLFERQPVLTQVVYTHKSHNCIQSQIDCHYQAYHEQFHFQMTEE</sequence>
<organism evidence="1 2">
    <name type="scientific">Schistosoma mattheei</name>
    <dbReference type="NCBI Taxonomy" id="31246"/>
    <lineage>
        <taxon>Eukaryota</taxon>
        <taxon>Metazoa</taxon>
        <taxon>Spiralia</taxon>
        <taxon>Lophotrochozoa</taxon>
        <taxon>Platyhelminthes</taxon>
        <taxon>Trematoda</taxon>
        <taxon>Digenea</taxon>
        <taxon>Strigeidida</taxon>
        <taxon>Schistosomatoidea</taxon>
        <taxon>Schistosomatidae</taxon>
        <taxon>Schistosoma</taxon>
    </lineage>
</organism>
<keyword evidence="2" id="KW-1185">Reference proteome</keyword>
<reference evidence="1 2" key="1">
    <citation type="submission" date="2018-11" db="EMBL/GenBank/DDBJ databases">
        <authorList>
            <consortium name="Pathogen Informatics"/>
        </authorList>
    </citation>
    <scope>NUCLEOTIDE SEQUENCE [LARGE SCALE GENOMIC DNA]</scope>
    <source>
        <strain>Denwood</strain>
        <strain evidence="2">Zambia</strain>
    </source>
</reference>